<dbReference type="InterPro" id="IPR002525">
    <property type="entry name" value="Transp_IS110-like_N"/>
</dbReference>
<evidence type="ECO:0000259" key="2">
    <source>
        <dbReference type="Pfam" id="PF01548"/>
    </source>
</evidence>
<feature type="domain" description="Transposase IS110-like N-terminal" evidence="2">
    <location>
        <begin position="3"/>
        <end position="120"/>
    </location>
</feature>
<dbReference type="Pfam" id="PF01548">
    <property type="entry name" value="DEDD_Tnp_IS110"/>
    <property type="match status" value="1"/>
</dbReference>
<dbReference type="InterPro" id="IPR003346">
    <property type="entry name" value="Transposase_20"/>
</dbReference>
<dbReference type="Pfam" id="PF02371">
    <property type="entry name" value="Transposase_20"/>
    <property type="match status" value="1"/>
</dbReference>
<keyword evidence="1" id="KW-0175">Coiled coil</keyword>
<comment type="caution">
    <text evidence="4">The sequence shown here is derived from an EMBL/GenBank/DDBJ whole genome shotgun (WGS) entry which is preliminary data.</text>
</comment>
<dbReference type="Proteomes" id="UP001595712">
    <property type="component" value="Unassembled WGS sequence"/>
</dbReference>
<keyword evidence="5" id="KW-1185">Reference proteome</keyword>
<dbReference type="PANTHER" id="PTHR33055">
    <property type="entry name" value="TRANSPOSASE FOR INSERTION SEQUENCE ELEMENT IS1111A"/>
    <property type="match status" value="1"/>
</dbReference>
<proteinExistence type="predicted"/>
<evidence type="ECO:0000256" key="1">
    <source>
        <dbReference type="SAM" id="Coils"/>
    </source>
</evidence>
<feature type="domain" description="Transposase IS116/IS110/IS902 C-terminal" evidence="3">
    <location>
        <begin position="188"/>
        <end position="271"/>
    </location>
</feature>
<evidence type="ECO:0000313" key="4">
    <source>
        <dbReference type="EMBL" id="MFC3496057.1"/>
    </source>
</evidence>
<accession>A0ABV7Q8A7</accession>
<feature type="coiled-coil region" evidence="1">
    <location>
        <begin position="149"/>
        <end position="183"/>
    </location>
</feature>
<evidence type="ECO:0000313" key="5">
    <source>
        <dbReference type="Proteomes" id="UP001595712"/>
    </source>
</evidence>
<feature type="non-terminal residue" evidence="4">
    <location>
        <position position="296"/>
    </location>
</feature>
<reference evidence="5" key="1">
    <citation type="journal article" date="2019" name="Int. J. Syst. Evol. Microbiol.">
        <title>The Global Catalogue of Microorganisms (GCM) 10K type strain sequencing project: providing services to taxonomists for standard genome sequencing and annotation.</title>
        <authorList>
            <consortium name="The Broad Institute Genomics Platform"/>
            <consortium name="The Broad Institute Genome Sequencing Center for Infectious Disease"/>
            <person name="Wu L."/>
            <person name="Ma J."/>
        </authorList>
    </citation>
    <scope>NUCLEOTIDE SEQUENCE [LARGE SCALE GENOMIC DNA]</scope>
    <source>
        <strain evidence="5">CGMCC 4.7396</strain>
    </source>
</reference>
<dbReference type="NCBIfam" id="NF033542">
    <property type="entry name" value="transpos_IS110"/>
    <property type="match status" value="1"/>
</dbReference>
<gene>
    <name evidence="4" type="ORF">ACFO8M_26560</name>
</gene>
<sequence>SKGYHELADWLERFAVDQVAIENARGLGRNLAAWLGGRGFAITDVSTKEVRAQRLARKGGRNKNDTADALATALAAVTGAGYASTTDETGEIARLLTEEREALNTELTAKRNRLHALFRVLRPGGAPTGAKTSDFANLLKGVKATGPVIAETKRLARGLLAELRRLARALEANHQRMNDLTAQTRTGLTEIGGIAAVSACAILAAIGDPARFANHHRLAAFAGAAPKQIASGNHDRHRLDRRGNPQLKRAVHLAAMTQARMKTGPGRAYYQRKRDEGKTHREALRCLKRQLIKVIW</sequence>
<name>A0ABV7Q8A7_9ACTN</name>
<evidence type="ECO:0000259" key="3">
    <source>
        <dbReference type="Pfam" id="PF02371"/>
    </source>
</evidence>
<protein>
    <submittedName>
        <fullName evidence="4">IS110 family transposase</fullName>
    </submittedName>
</protein>
<dbReference type="PANTHER" id="PTHR33055:SF3">
    <property type="entry name" value="PUTATIVE TRANSPOSASE FOR IS117-RELATED"/>
    <property type="match status" value="1"/>
</dbReference>
<dbReference type="EMBL" id="JBHRWO010000025">
    <property type="protein sequence ID" value="MFC3496057.1"/>
    <property type="molecule type" value="Genomic_DNA"/>
</dbReference>
<dbReference type="RefSeq" id="WP_387981097.1">
    <property type="nucleotide sequence ID" value="NZ_JBHRWO010000025.1"/>
</dbReference>
<dbReference type="InterPro" id="IPR047650">
    <property type="entry name" value="Transpos_IS110"/>
</dbReference>
<organism evidence="4 5">
    <name type="scientific">Glycomyces rhizosphaerae</name>
    <dbReference type="NCBI Taxonomy" id="2054422"/>
    <lineage>
        <taxon>Bacteria</taxon>
        <taxon>Bacillati</taxon>
        <taxon>Actinomycetota</taxon>
        <taxon>Actinomycetes</taxon>
        <taxon>Glycomycetales</taxon>
        <taxon>Glycomycetaceae</taxon>
        <taxon>Glycomyces</taxon>
    </lineage>
</organism>
<feature type="non-terminal residue" evidence="4">
    <location>
        <position position="1"/>
    </location>
</feature>